<evidence type="ECO:0000259" key="3">
    <source>
        <dbReference type="Pfam" id="PF00501"/>
    </source>
</evidence>
<feature type="domain" description="AMP-binding enzyme C-terminal" evidence="4">
    <location>
        <begin position="456"/>
        <end position="534"/>
    </location>
</feature>
<dbReference type="PANTHER" id="PTHR24096:SF353">
    <property type="entry name" value="GH16244P-RELATED"/>
    <property type="match status" value="1"/>
</dbReference>
<sequence>MAYLSGTAYNEEEKIWSGPRCKETYSREMTVGEAIVLQLRKTPQKIIQILESTGESLTAQDYLDHSMSLARNILDMGVQSGDIVGIYVKHSLHLATVILASFLCGTPIHGVYDKFEKDTITKLYETTRPRVIYCDEENYKNVLFALEQLQLDAKIVLMTGNLPGVLNIKDLVEKRNDVGDILIFPCSKLTSADTAAILSSSGTTGTPKGVMCSHQAMLHNLIYLTAIMDSVLMCFSTMYWASGVMNLLQSLLSSALRIVPDRPYSAGYLLDLIKRYKVTHFFATGTQIIDLVLNQDKKVVRSCLASIDTLICGGAKLPQTIQEQIIDILSDNTKRPGFVVTYGLSEIMGGVSINGGNPFNFKPETEGKLWCNREVCLVDEAGQRLGPNETGELFVHSPYVWTGYYKNPEATAQAKHDKWIRTGDLGYFDSEGFLHIIGRAKEMFKWRGFQICPQPIEEVLQRIPGVAEVCVFPLPDLVAGSLAACAIVRTNDETGRNLTTQVVNECLEQQLDSFYHLRGEVYFVNALPRTDTGKVQRLKMPQIIGVVER</sequence>
<keyword evidence="5" id="KW-1185">Reference proteome</keyword>
<evidence type="ECO:0000259" key="4">
    <source>
        <dbReference type="Pfam" id="PF13193"/>
    </source>
</evidence>
<evidence type="ECO:0000256" key="2">
    <source>
        <dbReference type="ARBA" id="ARBA00023140"/>
    </source>
</evidence>
<gene>
    <name evidence="6" type="primary">LOC131801633</name>
</gene>
<name>A0ABM3USH3_MUSDO</name>
<dbReference type="GeneID" id="131801633"/>
<dbReference type="PANTHER" id="PTHR24096">
    <property type="entry name" value="LONG-CHAIN-FATTY-ACID--COA LIGASE"/>
    <property type="match status" value="1"/>
</dbReference>
<dbReference type="Gene3D" id="3.30.300.30">
    <property type="match status" value="1"/>
</dbReference>
<dbReference type="Pfam" id="PF00501">
    <property type="entry name" value="AMP-binding"/>
    <property type="match status" value="1"/>
</dbReference>
<evidence type="ECO:0000313" key="6">
    <source>
        <dbReference type="RefSeq" id="XP_058976474.1"/>
    </source>
</evidence>
<comment type="subcellular location">
    <subcellularLocation>
        <location evidence="1">Peroxisome</location>
    </subcellularLocation>
</comment>
<dbReference type="InterPro" id="IPR045851">
    <property type="entry name" value="AMP-bd_C_sf"/>
</dbReference>
<dbReference type="RefSeq" id="XP_058976474.1">
    <property type="nucleotide sequence ID" value="XM_059120491.1"/>
</dbReference>
<dbReference type="InterPro" id="IPR000873">
    <property type="entry name" value="AMP-dep_synth/lig_dom"/>
</dbReference>
<feature type="domain" description="AMP-dependent synthetase/ligase" evidence="3">
    <location>
        <begin position="39"/>
        <end position="405"/>
    </location>
</feature>
<keyword evidence="2" id="KW-0576">Peroxisome</keyword>
<dbReference type="Gene3D" id="3.40.50.12780">
    <property type="entry name" value="N-terminal domain of ligase-like"/>
    <property type="match status" value="1"/>
</dbReference>
<reference evidence="6" key="1">
    <citation type="submission" date="2025-08" db="UniProtKB">
        <authorList>
            <consortium name="RefSeq"/>
        </authorList>
    </citation>
    <scope>IDENTIFICATION</scope>
    <source>
        <strain evidence="6">Aabys</strain>
        <tissue evidence="6">Whole body</tissue>
    </source>
</reference>
<evidence type="ECO:0000256" key="1">
    <source>
        <dbReference type="ARBA" id="ARBA00004275"/>
    </source>
</evidence>
<organism evidence="5 6">
    <name type="scientific">Musca domestica</name>
    <name type="common">House fly</name>
    <dbReference type="NCBI Taxonomy" id="7370"/>
    <lineage>
        <taxon>Eukaryota</taxon>
        <taxon>Metazoa</taxon>
        <taxon>Ecdysozoa</taxon>
        <taxon>Arthropoda</taxon>
        <taxon>Hexapoda</taxon>
        <taxon>Insecta</taxon>
        <taxon>Pterygota</taxon>
        <taxon>Neoptera</taxon>
        <taxon>Endopterygota</taxon>
        <taxon>Diptera</taxon>
        <taxon>Brachycera</taxon>
        <taxon>Muscomorpha</taxon>
        <taxon>Muscoidea</taxon>
        <taxon>Muscidae</taxon>
        <taxon>Musca</taxon>
    </lineage>
</organism>
<dbReference type="Pfam" id="PF13193">
    <property type="entry name" value="AMP-binding_C"/>
    <property type="match status" value="1"/>
</dbReference>
<dbReference type="InterPro" id="IPR042099">
    <property type="entry name" value="ANL_N_sf"/>
</dbReference>
<dbReference type="Proteomes" id="UP001652621">
    <property type="component" value="Unplaced"/>
</dbReference>
<dbReference type="SUPFAM" id="SSF56801">
    <property type="entry name" value="Acetyl-CoA synthetase-like"/>
    <property type="match status" value="1"/>
</dbReference>
<dbReference type="InterPro" id="IPR025110">
    <property type="entry name" value="AMP-bd_C"/>
</dbReference>
<proteinExistence type="predicted"/>
<accession>A0ABM3USH3</accession>
<evidence type="ECO:0000313" key="5">
    <source>
        <dbReference type="Proteomes" id="UP001652621"/>
    </source>
</evidence>
<protein>
    <submittedName>
        <fullName evidence="6">Uncharacterized protein LOC131801633</fullName>
    </submittedName>
</protein>